<evidence type="ECO:0000313" key="11">
    <source>
        <dbReference type="Proteomes" id="UP000572057"/>
    </source>
</evidence>
<dbReference type="PROSITE" id="PS50188">
    <property type="entry name" value="B302_SPRY"/>
    <property type="match status" value="1"/>
</dbReference>
<dbReference type="EMBL" id="VXBM01002002">
    <property type="protein sequence ID" value="NXO45142.1"/>
    <property type="molecule type" value="Genomic_DNA"/>
</dbReference>
<dbReference type="InterPro" id="IPR013083">
    <property type="entry name" value="Znf_RING/FYVE/PHD"/>
</dbReference>
<feature type="compositionally biased region" description="Pro residues" evidence="6">
    <location>
        <begin position="340"/>
        <end position="370"/>
    </location>
</feature>
<dbReference type="Pfam" id="PF00643">
    <property type="entry name" value="zf-B_box"/>
    <property type="match status" value="1"/>
</dbReference>
<dbReference type="CDD" id="cd16594">
    <property type="entry name" value="RING-HC_TRIM7-like_C-IV"/>
    <property type="match status" value="1"/>
</dbReference>
<comment type="caution">
    <text evidence="10">The sequence shown here is derived from an EMBL/GenBank/DDBJ whole genome shotgun (WGS) entry which is preliminary data.</text>
</comment>
<dbReference type="Gene3D" id="2.60.120.920">
    <property type="match status" value="1"/>
</dbReference>
<dbReference type="Gene3D" id="3.30.40.10">
    <property type="entry name" value="Zinc/RING finger domain, C3HC4 (zinc finger)"/>
    <property type="match status" value="1"/>
</dbReference>
<keyword evidence="1" id="KW-0479">Metal-binding</keyword>
<organism evidence="10 11">
    <name type="scientific">Helopsaltes ochotensis</name>
    <name type="common">Middendorff's grasshopper-warbler</name>
    <dbReference type="NCBI Taxonomy" id="3150915"/>
    <lineage>
        <taxon>Eukaryota</taxon>
        <taxon>Metazoa</taxon>
        <taxon>Chordata</taxon>
        <taxon>Craniata</taxon>
        <taxon>Vertebrata</taxon>
        <taxon>Euteleostomi</taxon>
        <taxon>Archelosauria</taxon>
        <taxon>Archosauria</taxon>
        <taxon>Dinosauria</taxon>
        <taxon>Saurischia</taxon>
        <taxon>Theropoda</taxon>
        <taxon>Coelurosauria</taxon>
        <taxon>Aves</taxon>
        <taxon>Neognathae</taxon>
        <taxon>Neoaves</taxon>
        <taxon>Telluraves</taxon>
        <taxon>Australaves</taxon>
        <taxon>Passeriformes</taxon>
        <taxon>Sylvioidea</taxon>
        <taxon>Locustellidae</taxon>
        <taxon>Helopsaltes</taxon>
    </lineage>
</organism>
<evidence type="ECO:0000259" key="7">
    <source>
        <dbReference type="PROSITE" id="PS50089"/>
    </source>
</evidence>
<proteinExistence type="predicted"/>
<dbReference type="Pfam" id="PF00622">
    <property type="entry name" value="SPRY"/>
    <property type="match status" value="1"/>
</dbReference>
<dbReference type="InterPro" id="IPR001841">
    <property type="entry name" value="Znf_RING"/>
</dbReference>
<feature type="domain" description="B30.2/SPRY" evidence="9">
    <location>
        <begin position="289"/>
        <end position="499"/>
    </location>
</feature>
<dbReference type="SMART" id="SM00449">
    <property type="entry name" value="SPRY"/>
    <property type="match status" value="1"/>
</dbReference>
<dbReference type="Proteomes" id="UP000572057">
    <property type="component" value="Unassembled WGS sequence"/>
</dbReference>
<evidence type="ECO:0000256" key="6">
    <source>
        <dbReference type="SAM" id="MobiDB-lite"/>
    </source>
</evidence>
<dbReference type="PROSITE" id="PS50119">
    <property type="entry name" value="ZF_BBOX"/>
    <property type="match status" value="1"/>
</dbReference>
<dbReference type="AlphaFoldDB" id="A0A7L1S6Y5"/>
<dbReference type="InterPro" id="IPR000315">
    <property type="entry name" value="Znf_B-box"/>
</dbReference>
<dbReference type="GO" id="GO:0008270">
    <property type="term" value="F:zinc ion binding"/>
    <property type="evidence" value="ECO:0007669"/>
    <property type="project" value="UniProtKB-KW"/>
</dbReference>
<evidence type="ECO:0000256" key="3">
    <source>
        <dbReference type="ARBA" id="ARBA00022833"/>
    </source>
</evidence>
<evidence type="ECO:0000256" key="4">
    <source>
        <dbReference type="PROSITE-ProRule" id="PRU00024"/>
    </source>
</evidence>
<keyword evidence="2 4" id="KW-0863">Zinc-finger</keyword>
<dbReference type="InterPro" id="IPR017907">
    <property type="entry name" value="Znf_RING_CS"/>
</dbReference>
<dbReference type="InterPro" id="IPR050143">
    <property type="entry name" value="TRIM/RBCC"/>
</dbReference>
<gene>
    <name evidence="10" type="primary">Trim27_1</name>
    <name evidence="10" type="ORF">LOCOCH_R08633</name>
</gene>
<evidence type="ECO:0000256" key="2">
    <source>
        <dbReference type="ARBA" id="ARBA00022771"/>
    </source>
</evidence>
<feature type="non-terminal residue" evidence="10">
    <location>
        <position position="1"/>
    </location>
</feature>
<evidence type="ECO:0000256" key="5">
    <source>
        <dbReference type="SAM" id="Coils"/>
    </source>
</evidence>
<dbReference type="PRINTS" id="PR01407">
    <property type="entry name" value="BUTYPHLNCDUF"/>
</dbReference>
<dbReference type="Gene3D" id="3.30.160.60">
    <property type="entry name" value="Classic Zinc Finger"/>
    <property type="match status" value="1"/>
</dbReference>
<accession>A0A7L1S6Y5</accession>
<dbReference type="InterPro" id="IPR003877">
    <property type="entry name" value="SPRY_dom"/>
</dbReference>
<protein>
    <submittedName>
        <fullName evidence="10">TRI27 protein</fullName>
    </submittedName>
</protein>
<keyword evidence="5" id="KW-0175">Coiled coil</keyword>
<feature type="region of interest" description="Disordered" evidence="6">
    <location>
        <begin position="319"/>
        <end position="377"/>
    </location>
</feature>
<feature type="coiled-coil region" evidence="5">
    <location>
        <begin position="199"/>
        <end position="241"/>
    </location>
</feature>
<feature type="non-terminal residue" evidence="10">
    <location>
        <position position="499"/>
    </location>
</feature>
<evidence type="ECO:0000259" key="9">
    <source>
        <dbReference type="PROSITE" id="PS50188"/>
    </source>
</evidence>
<dbReference type="SMART" id="SM00336">
    <property type="entry name" value="BBOX"/>
    <property type="match status" value="1"/>
</dbReference>
<dbReference type="PROSITE" id="PS50089">
    <property type="entry name" value="ZF_RING_2"/>
    <property type="match status" value="1"/>
</dbReference>
<name>A0A7L1S6Y5_9PASS</name>
<dbReference type="InterPro" id="IPR003879">
    <property type="entry name" value="Butyrophylin_SPRY"/>
</dbReference>
<evidence type="ECO:0000313" key="10">
    <source>
        <dbReference type="EMBL" id="NXO45142.1"/>
    </source>
</evidence>
<dbReference type="SUPFAM" id="SSF57850">
    <property type="entry name" value="RING/U-box"/>
    <property type="match status" value="1"/>
</dbReference>
<dbReference type="CDD" id="cd19760">
    <property type="entry name" value="Bbox2_TRIM4-like"/>
    <property type="match status" value="1"/>
</dbReference>
<dbReference type="SMART" id="SM00184">
    <property type="entry name" value="RING"/>
    <property type="match status" value="1"/>
</dbReference>
<feature type="domain" description="RING-type" evidence="7">
    <location>
        <begin position="16"/>
        <end position="57"/>
    </location>
</feature>
<dbReference type="InterPro" id="IPR043136">
    <property type="entry name" value="B30.2/SPRY_sf"/>
</dbReference>
<evidence type="ECO:0000256" key="1">
    <source>
        <dbReference type="ARBA" id="ARBA00022723"/>
    </source>
</evidence>
<dbReference type="SUPFAM" id="SSF57845">
    <property type="entry name" value="B-box zinc-binding domain"/>
    <property type="match status" value="1"/>
</dbReference>
<evidence type="ECO:0000259" key="8">
    <source>
        <dbReference type="PROSITE" id="PS50119"/>
    </source>
</evidence>
<dbReference type="Pfam" id="PF15227">
    <property type="entry name" value="zf-C3HC4_4"/>
    <property type="match status" value="1"/>
</dbReference>
<dbReference type="PANTHER" id="PTHR24103">
    <property type="entry name" value="E3 UBIQUITIN-PROTEIN LIGASE TRIM"/>
    <property type="match status" value="1"/>
</dbReference>
<feature type="domain" description="B box-type" evidence="8">
    <location>
        <begin position="93"/>
        <end position="134"/>
    </location>
</feature>
<dbReference type="InterPro" id="IPR001870">
    <property type="entry name" value="B30.2/SPRY"/>
</dbReference>
<dbReference type="SUPFAM" id="SSF49899">
    <property type="entry name" value="Concanavalin A-like lectins/glucanases"/>
    <property type="match status" value="1"/>
</dbReference>
<dbReference type="PROSITE" id="PS00518">
    <property type="entry name" value="ZF_RING_1"/>
    <property type="match status" value="1"/>
</dbReference>
<dbReference type="InterPro" id="IPR013320">
    <property type="entry name" value="ConA-like_dom_sf"/>
</dbReference>
<dbReference type="OrthoDB" id="9049620at2759"/>
<sequence length="499" mass="55878">MDAPSARDALPGEASCPICLEYFRDPVSIHCGHHFCRSCIERCWEWPTAGFACPRCRDTAPERSLRPSRELARVLEIARRLSRGEALGIGDEEEEEGCQRHREPLEVFCKEDGALLCAICRESRTHRAHTVLPVPEVVREYKEQIQAGLQTLKDDRDKLLEFREAEMRRNWEYLEKTEVERQRILSQFQGLRLSLEELSRQLLARLGDLESDLGKVQEENVTSLTKEISRLDTGIQELEEKCQQPARTFLQDINGTLSSLEKENLQLPPSPLPELEKKIHRFREEYSLLEETLRSFQDILLFELPEKMTVTLDPSTAHPQLLVAPDGSSVSWESARDPPADGPGPGTNPPADEPGPSTDPPANEPGPGPGTDPSVLGLQSVTAGRHCWDVQVAPAGSWALGVARETPGSGAETPGSTEWELWSMGLCQGQFWALTSLERIPLFPVRVPSRVRVALDHERGQVAFFDADQRSLIFAFPAASFKGQSVHPWFLVWGEGSRI</sequence>
<keyword evidence="3" id="KW-0862">Zinc</keyword>
<keyword evidence="11" id="KW-1185">Reference proteome</keyword>
<reference evidence="11" key="1">
    <citation type="submission" date="2019-09" db="EMBL/GenBank/DDBJ databases">
        <title>Bird 10,000 Genomes (B10K) Project - Family phase.</title>
        <authorList>
            <person name="Zhang G."/>
        </authorList>
    </citation>
    <scope>NUCLEOTIDE SEQUENCE [LARGE SCALE GENOMIC DNA]</scope>
</reference>